<reference evidence="1 2" key="2">
    <citation type="submission" date="2018-03" db="EMBL/GenBank/DDBJ databases">
        <title>The ancient ancestry and fast evolution of plastids.</title>
        <authorList>
            <person name="Moore K.R."/>
            <person name="Magnabosco C."/>
            <person name="Momper L."/>
            <person name="Gold D.A."/>
            <person name="Bosak T."/>
            <person name="Fournier G.P."/>
        </authorList>
    </citation>
    <scope>NUCLEOTIDE SEQUENCE [LARGE SCALE GENOMIC DNA]</scope>
    <source>
        <strain evidence="1 2">ULC007</strain>
    </source>
</reference>
<sequence length="176" mass="19144">MPRQRFSAVLRGYRGQAARDKFIQHLQGLGTQGDNIGTKGNRPPSIDLYIEPFALPLGTNTLVKVSALRPSWDLLKGGSEVSSRVKTVLSGSEVSIKLSRYSAARVVRRQTTGTTGTAKTSKLTGLKYLHYNTETASVPFGKKTGDLGAFAVFQEISTQNEGSSTNLKYTFIDENV</sequence>
<dbReference type="OrthoDB" id="583720at2"/>
<reference evidence="1 2" key="1">
    <citation type="submission" date="2018-02" db="EMBL/GenBank/DDBJ databases">
        <authorList>
            <person name="Cohen D.B."/>
            <person name="Kent A.D."/>
        </authorList>
    </citation>
    <scope>NUCLEOTIDE SEQUENCE [LARGE SCALE GENOMIC DNA]</scope>
    <source>
        <strain evidence="1 2">ULC007</strain>
    </source>
</reference>
<name>A0A2T1D6J8_9CYAN</name>
<gene>
    <name evidence="1" type="ORF">C7B65_22770</name>
</gene>
<dbReference type="EMBL" id="PVWG01000048">
    <property type="protein sequence ID" value="PSB16051.1"/>
    <property type="molecule type" value="Genomic_DNA"/>
</dbReference>
<dbReference type="Proteomes" id="UP000238634">
    <property type="component" value="Unassembled WGS sequence"/>
</dbReference>
<evidence type="ECO:0000313" key="1">
    <source>
        <dbReference type="EMBL" id="PSB16051.1"/>
    </source>
</evidence>
<proteinExistence type="predicted"/>
<protein>
    <submittedName>
        <fullName evidence="1">Uncharacterized protein</fullName>
    </submittedName>
</protein>
<evidence type="ECO:0000313" key="2">
    <source>
        <dbReference type="Proteomes" id="UP000238634"/>
    </source>
</evidence>
<dbReference type="RefSeq" id="WP_073071486.1">
    <property type="nucleotide sequence ID" value="NZ_MPPI01000011.1"/>
</dbReference>
<dbReference type="AlphaFoldDB" id="A0A2T1D6J8"/>
<dbReference type="STRING" id="1920490.GCA_001895925_04590"/>
<accession>A0A2T1D6J8</accession>
<comment type="caution">
    <text evidence="1">The sequence shown here is derived from an EMBL/GenBank/DDBJ whole genome shotgun (WGS) entry which is preliminary data.</text>
</comment>
<organism evidence="1 2">
    <name type="scientific">Phormidesmis priestleyi ULC007</name>
    <dbReference type="NCBI Taxonomy" id="1920490"/>
    <lineage>
        <taxon>Bacteria</taxon>
        <taxon>Bacillati</taxon>
        <taxon>Cyanobacteriota</taxon>
        <taxon>Cyanophyceae</taxon>
        <taxon>Leptolyngbyales</taxon>
        <taxon>Leptolyngbyaceae</taxon>
        <taxon>Phormidesmis</taxon>
    </lineage>
</organism>
<keyword evidence="2" id="KW-1185">Reference proteome</keyword>